<evidence type="ECO:0000256" key="1">
    <source>
        <dbReference type="SAM" id="MobiDB-lite"/>
    </source>
</evidence>
<feature type="transmembrane region" description="Helical" evidence="2">
    <location>
        <begin position="258"/>
        <end position="279"/>
    </location>
</feature>
<feature type="compositionally biased region" description="Basic and acidic residues" evidence="1">
    <location>
        <begin position="1"/>
        <end position="19"/>
    </location>
</feature>
<keyword evidence="2" id="KW-0472">Membrane</keyword>
<feature type="compositionally biased region" description="Basic and acidic residues" evidence="1">
    <location>
        <begin position="35"/>
        <end position="53"/>
    </location>
</feature>
<dbReference type="InParanoid" id="A0A2J6TNJ1"/>
<evidence type="ECO:0000259" key="3">
    <source>
        <dbReference type="Pfam" id="PF20237"/>
    </source>
</evidence>
<dbReference type="STRING" id="1095630.A0A2J6TNJ1"/>
<name>A0A2J6TNJ1_9HELO</name>
<keyword evidence="2" id="KW-1133">Transmembrane helix</keyword>
<feature type="region of interest" description="Disordered" evidence="1">
    <location>
        <begin position="1"/>
        <end position="53"/>
    </location>
</feature>
<feature type="domain" description="DUF6594" evidence="3">
    <location>
        <begin position="61"/>
        <end position="298"/>
    </location>
</feature>
<protein>
    <recommendedName>
        <fullName evidence="3">DUF6594 domain-containing protein</fullName>
    </recommendedName>
</protein>
<keyword evidence="5" id="KW-1185">Reference proteome</keyword>
<dbReference type="Pfam" id="PF20237">
    <property type="entry name" value="DUF6594"/>
    <property type="match status" value="1"/>
</dbReference>
<dbReference type="InterPro" id="IPR046529">
    <property type="entry name" value="DUF6594"/>
</dbReference>
<evidence type="ECO:0000256" key="2">
    <source>
        <dbReference type="SAM" id="Phobius"/>
    </source>
</evidence>
<dbReference type="EMBL" id="KZ613749">
    <property type="protein sequence ID" value="PMD64584.1"/>
    <property type="molecule type" value="Genomic_DNA"/>
</dbReference>
<accession>A0A2J6TNJ1</accession>
<evidence type="ECO:0000313" key="4">
    <source>
        <dbReference type="EMBL" id="PMD64584.1"/>
    </source>
</evidence>
<dbReference type="GeneID" id="36596353"/>
<evidence type="ECO:0000313" key="5">
    <source>
        <dbReference type="Proteomes" id="UP000235371"/>
    </source>
</evidence>
<dbReference type="AlphaFoldDB" id="A0A2J6TNJ1"/>
<gene>
    <name evidence="4" type="ORF">K444DRAFT_712255</name>
</gene>
<organism evidence="4 5">
    <name type="scientific">Hyaloscypha bicolor E</name>
    <dbReference type="NCBI Taxonomy" id="1095630"/>
    <lineage>
        <taxon>Eukaryota</taxon>
        <taxon>Fungi</taxon>
        <taxon>Dikarya</taxon>
        <taxon>Ascomycota</taxon>
        <taxon>Pezizomycotina</taxon>
        <taxon>Leotiomycetes</taxon>
        <taxon>Helotiales</taxon>
        <taxon>Hyaloscyphaceae</taxon>
        <taxon>Hyaloscypha</taxon>
        <taxon>Hyaloscypha bicolor</taxon>
    </lineage>
</organism>
<feature type="transmembrane region" description="Helical" evidence="2">
    <location>
        <begin position="233"/>
        <end position="252"/>
    </location>
</feature>
<keyword evidence="2" id="KW-0812">Transmembrane</keyword>
<dbReference type="OrthoDB" id="3498999at2759"/>
<feature type="transmembrane region" description="Helical" evidence="2">
    <location>
        <begin position="286"/>
        <end position="306"/>
    </location>
</feature>
<dbReference type="Proteomes" id="UP000235371">
    <property type="component" value="Unassembled WGS sequence"/>
</dbReference>
<sequence>MEQASRTRDASNPHHKEEQGGPDVQAEEIQAAEISGRDEREKGEGRANRLIGDHQRVHPKNLVVLSFRSLQLRRISELQSDLLRLAVETASDIVPDDKTKEVDEKLRAYSKALRNYETLSEGAVPFIPPETGLIGVMEQGAVNPPERQPRIFGFAIQPAIFSSILFSPSYGRDLRKRFVRSSSDTLSDAIKSLVPETPSPIPKQTEDLAAGNWGYRGLDEHLRDQNQAFSSRLNMAAFGGTAFYIPMLIMTLDPSTVKGLLTILISTIVFGFLLAVSATDSTGKDVLAATAAYAGVLVVFAGSLPIPAS</sequence>
<dbReference type="RefSeq" id="XP_024741488.1">
    <property type="nucleotide sequence ID" value="XM_024888277.1"/>
</dbReference>
<reference evidence="4 5" key="1">
    <citation type="submission" date="2016-04" db="EMBL/GenBank/DDBJ databases">
        <title>A degradative enzymes factory behind the ericoid mycorrhizal symbiosis.</title>
        <authorList>
            <consortium name="DOE Joint Genome Institute"/>
            <person name="Martino E."/>
            <person name="Morin E."/>
            <person name="Grelet G."/>
            <person name="Kuo A."/>
            <person name="Kohler A."/>
            <person name="Daghino S."/>
            <person name="Barry K."/>
            <person name="Choi C."/>
            <person name="Cichocki N."/>
            <person name="Clum A."/>
            <person name="Copeland A."/>
            <person name="Hainaut M."/>
            <person name="Haridas S."/>
            <person name="Labutti K."/>
            <person name="Lindquist E."/>
            <person name="Lipzen A."/>
            <person name="Khouja H.-R."/>
            <person name="Murat C."/>
            <person name="Ohm R."/>
            <person name="Olson A."/>
            <person name="Spatafora J."/>
            <person name="Veneault-Fourrey C."/>
            <person name="Henrissat B."/>
            <person name="Grigoriev I."/>
            <person name="Martin F."/>
            <person name="Perotto S."/>
        </authorList>
    </citation>
    <scope>NUCLEOTIDE SEQUENCE [LARGE SCALE GENOMIC DNA]</scope>
    <source>
        <strain evidence="4 5">E</strain>
    </source>
</reference>
<proteinExistence type="predicted"/>